<proteinExistence type="predicted"/>
<evidence type="ECO:0000313" key="2">
    <source>
        <dbReference type="EMBL" id="KAG7385298.1"/>
    </source>
</evidence>
<protein>
    <submittedName>
        <fullName evidence="2">Uncharacterized protein</fullName>
    </submittedName>
</protein>
<dbReference type="EMBL" id="JAGDFM010000125">
    <property type="protein sequence ID" value="KAG7385298.1"/>
    <property type="molecule type" value="Genomic_DNA"/>
</dbReference>
<sequence>MLALGPIKPLLCNARGRSVSSLTVNEDSCGLDVWDDLAAAVINADPHVSDALSGPIFILPCPSRQCSGTSPSNHPMFSSKQQKRSCSPASKLQSKKRKSTPVPTAVEGATTY</sequence>
<dbReference type="AlphaFoldDB" id="A0A8T1VYF7"/>
<evidence type="ECO:0000313" key="3">
    <source>
        <dbReference type="Proteomes" id="UP000694044"/>
    </source>
</evidence>
<organism evidence="2 3">
    <name type="scientific">Phytophthora pseudosyringae</name>
    <dbReference type="NCBI Taxonomy" id="221518"/>
    <lineage>
        <taxon>Eukaryota</taxon>
        <taxon>Sar</taxon>
        <taxon>Stramenopiles</taxon>
        <taxon>Oomycota</taxon>
        <taxon>Peronosporomycetes</taxon>
        <taxon>Peronosporales</taxon>
        <taxon>Peronosporaceae</taxon>
        <taxon>Phytophthora</taxon>
    </lineage>
</organism>
<comment type="caution">
    <text evidence="2">The sequence shown here is derived from an EMBL/GenBank/DDBJ whole genome shotgun (WGS) entry which is preliminary data.</text>
</comment>
<reference evidence="2" key="1">
    <citation type="submission" date="2021-02" db="EMBL/GenBank/DDBJ databases">
        <authorList>
            <person name="Palmer J.M."/>
        </authorList>
    </citation>
    <scope>NUCLEOTIDE SEQUENCE</scope>
    <source>
        <strain evidence="2">SCRP734</strain>
    </source>
</reference>
<feature type="region of interest" description="Disordered" evidence="1">
    <location>
        <begin position="65"/>
        <end position="112"/>
    </location>
</feature>
<evidence type="ECO:0000256" key="1">
    <source>
        <dbReference type="SAM" id="MobiDB-lite"/>
    </source>
</evidence>
<keyword evidence="3" id="KW-1185">Reference proteome</keyword>
<name>A0A8T1VYF7_9STRA</name>
<gene>
    <name evidence="2" type="ORF">PHYPSEUDO_001675</name>
</gene>
<feature type="compositionally biased region" description="Polar residues" evidence="1">
    <location>
        <begin position="65"/>
        <end position="92"/>
    </location>
</feature>
<dbReference type="Proteomes" id="UP000694044">
    <property type="component" value="Unassembled WGS sequence"/>
</dbReference>
<dbReference type="OrthoDB" id="127445at2759"/>
<accession>A0A8T1VYF7</accession>